<dbReference type="eggNOG" id="arCOG01084">
    <property type="taxonomic scope" value="Archaea"/>
</dbReference>
<dbReference type="InterPro" id="IPR052555">
    <property type="entry name" value="dCTP_Pyrophosphatase"/>
</dbReference>
<dbReference type="AlphaFoldDB" id="D3S1F9"/>
<protein>
    <submittedName>
        <fullName evidence="2">Pyrophosphatase</fullName>
    </submittedName>
</protein>
<feature type="coiled-coil region" evidence="1">
    <location>
        <begin position="43"/>
        <end position="70"/>
    </location>
</feature>
<dbReference type="SUPFAM" id="SSF101386">
    <property type="entry name" value="all-alpha NTP pyrophosphatases"/>
    <property type="match status" value="1"/>
</dbReference>
<dbReference type="PANTHER" id="PTHR46523:SF1">
    <property type="entry name" value="DCTP PYROPHOSPHATASE 1"/>
    <property type="match status" value="1"/>
</dbReference>
<name>D3S1F9_FERPA</name>
<dbReference type="Gene3D" id="1.10.287.1080">
    <property type="entry name" value="MazG-like"/>
    <property type="match status" value="1"/>
</dbReference>
<dbReference type="GeneID" id="8779839"/>
<dbReference type="Pfam" id="PF12643">
    <property type="entry name" value="MazG-like"/>
    <property type="match status" value="1"/>
</dbReference>
<gene>
    <name evidence="2" type="ordered locus">Ferp_2299</name>
</gene>
<keyword evidence="3" id="KW-1185">Reference proteome</keyword>
<dbReference type="GO" id="GO:0009143">
    <property type="term" value="P:nucleoside triphosphate catabolic process"/>
    <property type="evidence" value="ECO:0007669"/>
    <property type="project" value="InterPro"/>
</dbReference>
<proteinExistence type="predicted"/>
<accession>D3S1F9</accession>
<dbReference type="HOGENOM" id="CLU_110454_2_1_2"/>
<evidence type="ECO:0000313" key="3">
    <source>
        <dbReference type="Proteomes" id="UP000002613"/>
    </source>
</evidence>
<dbReference type="CDD" id="cd11537">
    <property type="entry name" value="NTP-PPase_RS21-C6_like"/>
    <property type="match status" value="1"/>
</dbReference>
<dbReference type="PIRSF" id="PIRSF029826">
    <property type="entry name" value="UCP029826_pph"/>
    <property type="match status" value="1"/>
</dbReference>
<evidence type="ECO:0000256" key="1">
    <source>
        <dbReference type="SAM" id="Coils"/>
    </source>
</evidence>
<dbReference type="RefSeq" id="WP_012966760.1">
    <property type="nucleotide sequence ID" value="NC_013849.1"/>
</dbReference>
<sequence length="100" mass="12008">MLKVVERVLKFRDERGWKKYHNPKDLAASIVIEASELLEIFQWVSEEESYEEARRNIERVKEEVADILIYLIYLADVLQIDLEEAVIEKLKKNEEKYPIR</sequence>
<evidence type="ECO:0000313" key="2">
    <source>
        <dbReference type="EMBL" id="ADC66423.1"/>
    </source>
</evidence>
<dbReference type="Proteomes" id="UP000002613">
    <property type="component" value="Chromosome"/>
</dbReference>
<keyword evidence="1" id="KW-0175">Coiled coil</keyword>
<reference evidence="2 3" key="2">
    <citation type="journal article" date="2011" name="Stand. Genomic Sci.">
        <title>Complete genome sequence of Ferroglobus placidus AEDII12DO.</title>
        <authorList>
            <person name="Anderson I."/>
            <person name="Risso C."/>
            <person name="Holmes D."/>
            <person name="Lucas S."/>
            <person name="Copeland A."/>
            <person name="Lapidus A."/>
            <person name="Cheng J.F."/>
            <person name="Bruce D."/>
            <person name="Goodwin L."/>
            <person name="Pitluck S."/>
            <person name="Saunders E."/>
            <person name="Brettin T."/>
            <person name="Detter J.C."/>
            <person name="Han C."/>
            <person name="Tapia R."/>
            <person name="Larimer F."/>
            <person name="Land M."/>
            <person name="Hauser L."/>
            <person name="Woyke T."/>
            <person name="Lovley D."/>
            <person name="Kyrpides N."/>
            <person name="Ivanova N."/>
        </authorList>
    </citation>
    <scope>NUCLEOTIDE SEQUENCE [LARGE SCALE GENOMIC DNA]</scope>
    <source>
        <strain evidence="3">DSM 10642 / AEDII12DO</strain>
    </source>
</reference>
<dbReference type="OrthoDB" id="147562at2157"/>
<dbReference type="GO" id="GO:0047429">
    <property type="term" value="F:nucleoside triphosphate diphosphatase activity"/>
    <property type="evidence" value="ECO:0007669"/>
    <property type="project" value="InterPro"/>
</dbReference>
<reference evidence="3" key="1">
    <citation type="submission" date="2010-02" db="EMBL/GenBank/DDBJ databases">
        <title>Complete sequence of Ferroglobus placidus DSM 10642.</title>
        <authorList>
            <consortium name="US DOE Joint Genome Institute"/>
            <person name="Lucas S."/>
            <person name="Copeland A."/>
            <person name="Lapidus A."/>
            <person name="Cheng J.-F."/>
            <person name="Bruce D."/>
            <person name="Goodwin L."/>
            <person name="Pitluck S."/>
            <person name="Saunders E."/>
            <person name="Brettin T."/>
            <person name="Detter J.C."/>
            <person name="Han C."/>
            <person name="Tapia R."/>
            <person name="Larimer F."/>
            <person name="Land M."/>
            <person name="Hauser L."/>
            <person name="Kyrpides N."/>
            <person name="Ivanova N."/>
            <person name="Holmes D."/>
            <person name="Lovley D."/>
            <person name="Kyrpides N."/>
            <person name="Anderson I.J."/>
            <person name="Woyke T."/>
        </authorList>
    </citation>
    <scope>NUCLEOTIDE SEQUENCE [LARGE SCALE GENOMIC DNA]</scope>
    <source>
        <strain evidence="3">DSM 10642 / AEDII12DO</strain>
    </source>
</reference>
<dbReference type="PANTHER" id="PTHR46523">
    <property type="entry name" value="DCTP PYROPHOSPHATASE 1"/>
    <property type="match status" value="1"/>
</dbReference>
<organism evidence="2 3">
    <name type="scientific">Ferroglobus placidus (strain DSM 10642 / AEDII12DO)</name>
    <dbReference type="NCBI Taxonomy" id="589924"/>
    <lineage>
        <taxon>Archaea</taxon>
        <taxon>Methanobacteriati</taxon>
        <taxon>Methanobacteriota</taxon>
        <taxon>Archaeoglobi</taxon>
        <taxon>Archaeoglobales</taxon>
        <taxon>Archaeoglobaceae</taxon>
        <taxon>Ferroglobus</taxon>
    </lineage>
</organism>
<dbReference type="EMBL" id="CP001899">
    <property type="protein sequence ID" value="ADC66423.1"/>
    <property type="molecule type" value="Genomic_DNA"/>
</dbReference>
<dbReference type="KEGG" id="fpl:Ferp_2299"/>
<dbReference type="STRING" id="589924.Ferp_2299"/>
<dbReference type="InterPro" id="IPR025984">
    <property type="entry name" value="DCTPP"/>
</dbReference>
<dbReference type="PaxDb" id="589924-Ferp_2299"/>